<feature type="transmembrane region" description="Helical" evidence="3">
    <location>
        <begin position="26"/>
        <end position="44"/>
    </location>
</feature>
<evidence type="ECO:0000313" key="5">
    <source>
        <dbReference type="EMBL" id="MFG6110570.1"/>
    </source>
</evidence>
<accession>A0ABW7D040</accession>
<keyword evidence="6" id="KW-1185">Reference proteome</keyword>
<reference evidence="5 6" key="1">
    <citation type="submission" date="2024-09" db="EMBL/GenBank/DDBJ databases">
        <authorList>
            <consortium name="All-Russian atlas of soil microorganisms"/>
            <consortium name="as a basis for the search for new antimicrobial producers and enzymes with unique properties"/>
            <person name="Sokolova E.A."/>
            <person name="Voronina E.N."/>
        </authorList>
    </citation>
    <scope>NUCLEOTIDE SEQUENCE [LARGE SCALE GENOMIC DNA]</scope>
    <source>
        <strain evidence="5 6">AF-22b-331.1</strain>
    </source>
</reference>
<dbReference type="PANTHER" id="PTHR45138:SF9">
    <property type="entry name" value="DIGUANYLATE CYCLASE DGCM-RELATED"/>
    <property type="match status" value="1"/>
</dbReference>
<keyword evidence="3" id="KW-0472">Membrane</keyword>
<organism evidence="5 6">
    <name type="scientific">Stenotrophomonas nematodicola</name>
    <dbReference type="NCBI Taxonomy" id="2656746"/>
    <lineage>
        <taxon>Bacteria</taxon>
        <taxon>Pseudomonadati</taxon>
        <taxon>Pseudomonadota</taxon>
        <taxon>Gammaproteobacteria</taxon>
        <taxon>Lysobacterales</taxon>
        <taxon>Lysobacteraceae</taxon>
        <taxon>Stenotrophomonas</taxon>
    </lineage>
</organism>
<feature type="transmembrane region" description="Helical" evidence="3">
    <location>
        <begin position="180"/>
        <end position="199"/>
    </location>
</feature>
<dbReference type="InterPro" id="IPR029787">
    <property type="entry name" value="Nucleotide_cyclase"/>
</dbReference>
<dbReference type="CDD" id="cd01949">
    <property type="entry name" value="GGDEF"/>
    <property type="match status" value="1"/>
</dbReference>
<dbReference type="Proteomes" id="UP001605261">
    <property type="component" value="Unassembled WGS sequence"/>
</dbReference>
<name>A0ABW7D040_9GAMM</name>
<evidence type="ECO:0000313" key="6">
    <source>
        <dbReference type="Proteomes" id="UP001605261"/>
    </source>
</evidence>
<dbReference type="EC" id="2.7.7.65" evidence="1"/>
<dbReference type="PANTHER" id="PTHR45138">
    <property type="entry name" value="REGULATORY COMPONENTS OF SENSORY TRANSDUCTION SYSTEM"/>
    <property type="match status" value="1"/>
</dbReference>
<keyword evidence="3" id="KW-1133">Transmembrane helix</keyword>
<dbReference type="PROSITE" id="PS50887">
    <property type="entry name" value="GGDEF"/>
    <property type="match status" value="1"/>
</dbReference>
<proteinExistence type="predicted"/>
<dbReference type="InterPro" id="IPR000160">
    <property type="entry name" value="GGDEF_dom"/>
</dbReference>
<gene>
    <name evidence="5" type="ORF">ACEU0G_000447</name>
</gene>
<dbReference type="NCBIfam" id="TIGR00254">
    <property type="entry name" value="GGDEF"/>
    <property type="match status" value="1"/>
</dbReference>
<dbReference type="Gene3D" id="3.30.70.270">
    <property type="match status" value="1"/>
</dbReference>
<dbReference type="Pfam" id="PF00990">
    <property type="entry name" value="GGDEF"/>
    <property type="match status" value="1"/>
</dbReference>
<sequence>MAAGLAALYMLCHGVALVLLPRHAQAVSFSFLVGAPLLAAMACARRAWRSDMRVGWLSLALGMLLWAGGMALNMYQEIGLGNADATPGASMLLYVLYGVPLTFAMAHPRHEPWYLIVIDGALALLLGYLFFVHTFSFATLSDAPAPGVDNLRLMFDIENLFIAVFALVRYLASGDAARRVFFRTLAIYAWLYMLMALYINHVATEASYGGPTDVLIDAPFLLLAGMALRGDPERADTSPRRLALAVRAGSPLILPAALLVVSALMVDTHAGLAVVGFAMATLGSGLRGVVMQVRAMERQDQLDVLARVDGLTGVANRRQFDQVLQAEWSRARRSGQGMGLLMVDIDHFKQFNDRFGHPLGDACLRAVATALAGCATRGTDVVARYGGEEFAVVVPSTSREGVLALAETMRRAVERLRLAAPDAVGQIGVTVSIGVAWVGQVGLADPGSLLATTDVALYEAKHAGRNRVVEGHPPDAMAHAARPT</sequence>
<evidence type="ECO:0000259" key="4">
    <source>
        <dbReference type="PROSITE" id="PS50887"/>
    </source>
</evidence>
<dbReference type="EMBL" id="JBHGCJ010000012">
    <property type="protein sequence ID" value="MFG6110570.1"/>
    <property type="molecule type" value="Genomic_DNA"/>
</dbReference>
<evidence type="ECO:0000256" key="2">
    <source>
        <dbReference type="ARBA" id="ARBA00034247"/>
    </source>
</evidence>
<feature type="transmembrane region" description="Helical" evidence="3">
    <location>
        <begin position="56"/>
        <end position="75"/>
    </location>
</feature>
<dbReference type="SMART" id="SM00267">
    <property type="entry name" value="GGDEF"/>
    <property type="match status" value="1"/>
</dbReference>
<comment type="catalytic activity">
    <reaction evidence="2">
        <text>2 GTP = 3',3'-c-di-GMP + 2 diphosphate</text>
        <dbReference type="Rhea" id="RHEA:24898"/>
        <dbReference type="ChEBI" id="CHEBI:33019"/>
        <dbReference type="ChEBI" id="CHEBI:37565"/>
        <dbReference type="ChEBI" id="CHEBI:58805"/>
        <dbReference type="EC" id="2.7.7.65"/>
    </reaction>
</comment>
<comment type="caution">
    <text evidence="5">The sequence shown here is derived from an EMBL/GenBank/DDBJ whole genome shotgun (WGS) entry which is preliminary data.</text>
</comment>
<feature type="transmembrane region" description="Helical" evidence="3">
    <location>
        <begin position="151"/>
        <end position="168"/>
    </location>
</feature>
<dbReference type="SUPFAM" id="SSF55073">
    <property type="entry name" value="Nucleotide cyclase"/>
    <property type="match status" value="1"/>
</dbReference>
<feature type="transmembrane region" description="Helical" evidence="3">
    <location>
        <begin position="270"/>
        <end position="290"/>
    </location>
</feature>
<feature type="transmembrane region" description="Helical" evidence="3">
    <location>
        <begin position="113"/>
        <end position="131"/>
    </location>
</feature>
<feature type="domain" description="GGDEF" evidence="4">
    <location>
        <begin position="336"/>
        <end position="473"/>
    </location>
</feature>
<feature type="transmembrane region" description="Helical" evidence="3">
    <location>
        <begin position="242"/>
        <end position="264"/>
    </location>
</feature>
<dbReference type="InterPro" id="IPR043128">
    <property type="entry name" value="Rev_trsase/Diguanyl_cyclase"/>
</dbReference>
<evidence type="ECO:0000256" key="1">
    <source>
        <dbReference type="ARBA" id="ARBA00012528"/>
    </source>
</evidence>
<protein>
    <recommendedName>
        <fullName evidence="1">diguanylate cyclase</fullName>
        <ecNumber evidence="1">2.7.7.65</ecNumber>
    </recommendedName>
</protein>
<feature type="transmembrane region" description="Helical" evidence="3">
    <location>
        <begin position="214"/>
        <end position="230"/>
    </location>
</feature>
<dbReference type="InterPro" id="IPR050469">
    <property type="entry name" value="Diguanylate_Cyclase"/>
</dbReference>
<keyword evidence="3" id="KW-0812">Transmembrane</keyword>
<feature type="transmembrane region" description="Helical" evidence="3">
    <location>
        <begin position="87"/>
        <end position="106"/>
    </location>
</feature>
<dbReference type="RefSeq" id="WP_394164135.1">
    <property type="nucleotide sequence ID" value="NZ_JBHGCJ010000012.1"/>
</dbReference>
<evidence type="ECO:0000256" key="3">
    <source>
        <dbReference type="SAM" id="Phobius"/>
    </source>
</evidence>